<evidence type="ECO:0000256" key="6">
    <source>
        <dbReference type="SAM" id="MobiDB-lite"/>
    </source>
</evidence>
<dbReference type="InterPro" id="IPR052363">
    <property type="entry name" value="LPS_export_LptC"/>
</dbReference>
<evidence type="ECO:0000256" key="5">
    <source>
        <dbReference type="ARBA" id="ARBA00023136"/>
    </source>
</evidence>
<evidence type="ECO:0000313" key="8">
    <source>
        <dbReference type="Proteomes" id="UP000198525"/>
    </source>
</evidence>
<dbReference type="PANTHER" id="PTHR37481:SF1">
    <property type="entry name" value="LIPOPOLYSACCHARIDE EXPORT SYSTEM PROTEIN LPTC"/>
    <property type="match status" value="1"/>
</dbReference>
<feature type="region of interest" description="Disordered" evidence="6">
    <location>
        <begin position="175"/>
        <end position="200"/>
    </location>
</feature>
<reference evidence="7 8" key="1">
    <citation type="submission" date="2016-10" db="EMBL/GenBank/DDBJ databases">
        <authorList>
            <person name="de Groot N.N."/>
        </authorList>
    </citation>
    <scope>NUCLEOTIDE SEQUENCE [LARGE SCALE GENOMIC DNA]</scope>
    <source>
        <strain evidence="7 8">CGMCC 1.6133</strain>
    </source>
</reference>
<dbReference type="STRING" id="376427.SAMN04487954_10979"/>
<gene>
    <name evidence="7" type="ORF">SAMN04487954_10979</name>
</gene>
<evidence type="ECO:0000313" key="7">
    <source>
        <dbReference type="EMBL" id="SDJ91406.1"/>
    </source>
</evidence>
<dbReference type="NCBIfam" id="TIGR04409">
    <property type="entry name" value="LptC_YrbK"/>
    <property type="match status" value="1"/>
</dbReference>
<dbReference type="OrthoDB" id="6118108at2"/>
<keyword evidence="5" id="KW-0472">Membrane</keyword>
<proteinExistence type="predicted"/>
<protein>
    <submittedName>
        <fullName evidence="7">Lipopolysaccharide export system protein LptC</fullName>
    </submittedName>
</protein>
<accession>A0A1G8XLS6</accession>
<dbReference type="InterPro" id="IPR010664">
    <property type="entry name" value="LipoPS_assembly_LptC-rel"/>
</dbReference>
<sequence>MRWRPTFRFGLLLVLLALGGLLVWLDPREPAPPGPVPGDSAGEPDYYLEEARLTRFDATGNAHQRLVTPRLSHTPHDDVTRLETPRIELIDDSDRRWLASGDAGRLGANGNPLTLSGDARLIAPAERWQLDTEVLHYDADLGHAWSDTAAILRQPPQRMRGERFDAWIHDNRARLTDNVRGHHPPEPRSNSPADREEPKP</sequence>
<dbReference type="GO" id="GO:0030288">
    <property type="term" value="C:outer membrane-bounded periplasmic space"/>
    <property type="evidence" value="ECO:0007669"/>
    <property type="project" value="TreeGrafter"/>
</dbReference>
<dbReference type="GO" id="GO:0017089">
    <property type="term" value="F:glycolipid transfer activity"/>
    <property type="evidence" value="ECO:0007669"/>
    <property type="project" value="TreeGrafter"/>
</dbReference>
<organism evidence="7 8">
    <name type="scientific">Billgrantia gudaonensis</name>
    <dbReference type="NCBI Taxonomy" id="376427"/>
    <lineage>
        <taxon>Bacteria</taxon>
        <taxon>Pseudomonadati</taxon>
        <taxon>Pseudomonadota</taxon>
        <taxon>Gammaproteobacteria</taxon>
        <taxon>Oceanospirillales</taxon>
        <taxon>Halomonadaceae</taxon>
        <taxon>Billgrantia</taxon>
    </lineage>
</organism>
<keyword evidence="2" id="KW-0997">Cell inner membrane</keyword>
<evidence type="ECO:0000256" key="2">
    <source>
        <dbReference type="ARBA" id="ARBA00022519"/>
    </source>
</evidence>
<feature type="compositionally biased region" description="Basic and acidic residues" evidence="6">
    <location>
        <begin position="175"/>
        <end position="186"/>
    </location>
</feature>
<keyword evidence="4" id="KW-1133">Transmembrane helix</keyword>
<keyword evidence="1" id="KW-1003">Cell membrane</keyword>
<dbReference type="Gene3D" id="2.60.450.10">
    <property type="entry name" value="Lipopolysaccharide (LPS) transport protein A like domain"/>
    <property type="match status" value="1"/>
</dbReference>
<dbReference type="GO" id="GO:0005886">
    <property type="term" value="C:plasma membrane"/>
    <property type="evidence" value="ECO:0007669"/>
    <property type="project" value="InterPro"/>
</dbReference>
<keyword evidence="8" id="KW-1185">Reference proteome</keyword>
<keyword evidence="3" id="KW-0812">Transmembrane</keyword>
<dbReference type="Pfam" id="PF06835">
    <property type="entry name" value="LptC"/>
    <property type="match status" value="1"/>
</dbReference>
<evidence type="ECO:0000256" key="1">
    <source>
        <dbReference type="ARBA" id="ARBA00022475"/>
    </source>
</evidence>
<dbReference type="InterPro" id="IPR026265">
    <property type="entry name" value="LptC"/>
</dbReference>
<dbReference type="PANTHER" id="PTHR37481">
    <property type="entry name" value="LIPOPOLYSACCHARIDE EXPORT SYSTEM PROTEIN LPTC"/>
    <property type="match status" value="1"/>
</dbReference>
<dbReference type="EMBL" id="FNES01000009">
    <property type="protein sequence ID" value="SDJ91406.1"/>
    <property type="molecule type" value="Genomic_DNA"/>
</dbReference>
<name>A0A1G8XLS6_9GAMM</name>
<dbReference type="Proteomes" id="UP000198525">
    <property type="component" value="Unassembled WGS sequence"/>
</dbReference>
<evidence type="ECO:0000256" key="3">
    <source>
        <dbReference type="ARBA" id="ARBA00022692"/>
    </source>
</evidence>
<dbReference type="GO" id="GO:0015221">
    <property type="term" value="F:lipopolysaccharide transmembrane transporter activity"/>
    <property type="evidence" value="ECO:0007669"/>
    <property type="project" value="InterPro"/>
</dbReference>
<dbReference type="RefSeq" id="WP_089686414.1">
    <property type="nucleotide sequence ID" value="NZ_FNES01000009.1"/>
</dbReference>
<evidence type="ECO:0000256" key="4">
    <source>
        <dbReference type="ARBA" id="ARBA00022989"/>
    </source>
</evidence>
<dbReference type="AlphaFoldDB" id="A0A1G8XLS6"/>